<protein>
    <recommendedName>
        <fullName evidence="4">Integral membrane protein</fullName>
    </recommendedName>
</protein>
<feature type="transmembrane region" description="Helical" evidence="1">
    <location>
        <begin position="182"/>
        <end position="201"/>
    </location>
</feature>
<evidence type="ECO:0008006" key="4">
    <source>
        <dbReference type="Google" id="ProtNLM"/>
    </source>
</evidence>
<keyword evidence="1" id="KW-0812">Transmembrane</keyword>
<feature type="transmembrane region" description="Helical" evidence="1">
    <location>
        <begin position="298"/>
        <end position="320"/>
    </location>
</feature>
<sequence length="330" mass="34627">MSGTRGLLWRRLAALLVLTATATALLFAAYADQQRRPGAVRDRIAPAILEVTAARTALMTGHLAADRELSRGVSGVVGSGEEYRAQLAAATQSLAQSADPAGLVGAGELRDTVNALLMAYDRAMGLAVAHEDNEPVRGAWFLSADALLNREGTGILARLQELQDRQLARLAQETELSTGRRAVWLLAAAAALALAALLAVTLRQLARRFPARLDPFLLAACLLVLAAWLPLLPARAAHDRLDAAAGGLTGLVAMQRDATTDDREAAEWADWLAAVQTRTTAASDGVESGTDRPAPAAAALPAIAAGGAAVAVLCTGGLFLRLRDYERFQS</sequence>
<dbReference type="EMBL" id="JAVREV010000001">
    <property type="protein sequence ID" value="MDT0441478.1"/>
    <property type="molecule type" value="Genomic_DNA"/>
</dbReference>
<reference evidence="3" key="1">
    <citation type="submission" date="2023-07" db="EMBL/GenBank/DDBJ databases">
        <title>30 novel species of actinomycetes from the DSMZ collection.</title>
        <authorList>
            <person name="Nouioui I."/>
        </authorList>
    </citation>
    <scope>NUCLEOTIDE SEQUENCE [LARGE SCALE GENOMIC DNA]</scope>
    <source>
        <strain evidence="3">DSM 41886</strain>
    </source>
</reference>
<organism evidence="2 3">
    <name type="scientific">Streptomyces johnsoniae</name>
    <dbReference type="NCBI Taxonomy" id="3075532"/>
    <lineage>
        <taxon>Bacteria</taxon>
        <taxon>Bacillati</taxon>
        <taxon>Actinomycetota</taxon>
        <taxon>Actinomycetes</taxon>
        <taxon>Kitasatosporales</taxon>
        <taxon>Streptomycetaceae</taxon>
        <taxon>Streptomyces</taxon>
    </lineage>
</organism>
<name>A0ABU2RXL3_9ACTN</name>
<accession>A0ABU2RXL3</accession>
<keyword evidence="1" id="KW-1133">Transmembrane helix</keyword>
<dbReference type="RefSeq" id="WP_311615284.1">
    <property type="nucleotide sequence ID" value="NZ_JAVREV010000001.1"/>
</dbReference>
<evidence type="ECO:0000256" key="1">
    <source>
        <dbReference type="SAM" id="Phobius"/>
    </source>
</evidence>
<comment type="caution">
    <text evidence="2">The sequence shown here is derived from an EMBL/GenBank/DDBJ whole genome shotgun (WGS) entry which is preliminary data.</text>
</comment>
<evidence type="ECO:0000313" key="3">
    <source>
        <dbReference type="Proteomes" id="UP001183615"/>
    </source>
</evidence>
<gene>
    <name evidence="2" type="ORF">RM779_02520</name>
</gene>
<dbReference type="Proteomes" id="UP001183615">
    <property type="component" value="Unassembled WGS sequence"/>
</dbReference>
<feature type="transmembrane region" description="Helical" evidence="1">
    <location>
        <begin position="213"/>
        <end position="231"/>
    </location>
</feature>
<proteinExistence type="predicted"/>
<keyword evidence="3" id="KW-1185">Reference proteome</keyword>
<keyword evidence="1" id="KW-0472">Membrane</keyword>
<evidence type="ECO:0000313" key="2">
    <source>
        <dbReference type="EMBL" id="MDT0441478.1"/>
    </source>
</evidence>